<evidence type="ECO:0000313" key="9">
    <source>
        <dbReference type="Proteomes" id="UP000659388"/>
    </source>
</evidence>
<dbReference type="Gene3D" id="1.10.150.110">
    <property type="entry name" value="DNA polymerase beta, N-terminal domain-like"/>
    <property type="match status" value="1"/>
</dbReference>
<dbReference type="InterPro" id="IPR047967">
    <property type="entry name" value="PolX_PHP"/>
</dbReference>
<dbReference type="FunFam" id="3.20.20.140:FF:000047">
    <property type="entry name" value="PHP domain-containing protein"/>
    <property type="match status" value="1"/>
</dbReference>
<sequence length="572" mass="64564">MDNKSIIKLLKTTAQLMELHGENEFKIKSYNNAIFNLERESIQLSNLSLEELEKIDGVGKSIAAAIDEINLEGHLAILEKYLSETPEGILDLLSLKGIGAKKIHLIWKDLNIQNSAELLKAIDSGELAKLKGFGDKTLKNLKEAILFRNSHQGKLLYAQAEKVAEGLIKKIQDEFKDVLISTSGELRRKVEVIEEILLLCAPTDEGKVRAFLDNDEALTTEEDKSSPFNWRGILSQENTAVRVRFTTKEDFQKQLFLTTSTPAHIHTPVKEDKSLSDLIKSTAIASEEDIYKLADLPYIAPELREGQFELTLAAENKLPKLIEMSDLKGILHNHSTYSDGKHSLKEMADYCQELGYEYLGITDHSKSSFYYANGLYEKRVKEQQAEIDELNKNYKNFKIFKGIECDILPDGSLDYDTEVLASFDFIVASIHSVLNMDTQKATERVLRAVENPFTTILGHMTGRLLLQREGYPVDHKTIIDACAKNKVVIEINANPKRLDIDWRWVHYALEQGVMLSINPDAHAKAGYHDMYYGLCVGRKGGLTKEMNLNSLSLNDLESYFTTKKEKALTQVG</sequence>
<dbReference type="EMBL" id="JAESIY010000018">
    <property type="protein sequence ID" value="MBL3658860.1"/>
    <property type="molecule type" value="Genomic_DNA"/>
</dbReference>
<dbReference type="SMART" id="SM00483">
    <property type="entry name" value="POLXc"/>
    <property type="match status" value="1"/>
</dbReference>
<dbReference type="Gene3D" id="3.20.20.140">
    <property type="entry name" value="Metal-dependent hydrolases"/>
    <property type="match status" value="1"/>
</dbReference>
<evidence type="ECO:0000256" key="4">
    <source>
        <dbReference type="SAM" id="Coils"/>
    </source>
</evidence>
<dbReference type="GO" id="GO:0005829">
    <property type="term" value="C:cytosol"/>
    <property type="evidence" value="ECO:0007669"/>
    <property type="project" value="TreeGrafter"/>
</dbReference>
<dbReference type="InterPro" id="IPR002054">
    <property type="entry name" value="DNA-dir_DNA_pol_X"/>
</dbReference>
<dbReference type="GO" id="GO:0003677">
    <property type="term" value="F:DNA binding"/>
    <property type="evidence" value="ECO:0007669"/>
    <property type="project" value="InterPro"/>
</dbReference>
<dbReference type="Pfam" id="PF14716">
    <property type="entry name" value="HHH_8"/>
    <property type="match status" value="1"/>
</dbReference>
<evidence type="ECO:0000256" key="1">
    <source>
        <dbReference type="ARBA" id="ARBA00001946"/>
    </source>
</evidence>
<evidence type="ECO:0000256" key="2">
    <source>
        <dbReference type="ARBA" id="ARBA00022634"/>
    </source>
</evidence>
<evidence type="ECO:0000313" key="8">
    <source>
        <dbReference type="EMBL" id="MBL3658860.1"/>
    </source>
</evidence>
<dbReference type="InterPro" id="IPR010996">
    <property type="entry name" value="HHH_MUS81"/>
</dbReference>
<keyword evidence="3" id="KW-0235">DNA replication</keyword>
<dbReference type="Proteomes" id="UP000659388">
    <property type="component" value="Unassembled WGS sequence"/>
</dbReference>
<keyword evidence="9" id="KW-1185">Reference proteome</keyword>
<dbReference type="SUPFAM" id="SSF47802">
    <property type="entry name" value="DNA polymerase beta, N-terminal domain-like"/>
    <property type="match status" value="1"/>
</dbReference>
<keyword evidence="2" id="KW-0237">DNA synthesis</keyword>
<dbReference type="Pfam" id="PF02811">
    <property type="entry name" value="PHP"/>
    <property type="match status" value="1"/>
</dbReference>
<dbReference type="PANTHER" id="PTHR36928:SF1">
    <property type="entry name" value="PHOSPHATASE YCDX-RELATED"/>
    <property type="match status" value="1"/>
</dbReference>
<organism evidence="8 9">
    <name type="scientific">Fulvivirga sediminis</name>
    <dbReference type="NCBI Taxonomy" id="2803949"/>
    <lineage>
        <taxon>Bacteria</taxon>
        <taxon>Pseudomonadati</taxon>
        <taxon>Bacteroidota</taxon>
        <taxon>Cytophagia</taxon>
        <taxon>Cytophagales</taxon>
        <taxon>Fulvivirgaceae</taxon>
        <taxon>Fulvivirga</taxon>
    </lineage>
</organism>
<evidence type="ECO:0000259" key="6">
    <source>
        <dbReference type="SMART" id="SM00481"/>
    </source>
</evidence>
<dbReference type="InterPro" id="IPR050243">
    <property type="entry name" value="PHP_phosphatase"/>
</dbReference>
<dbReference type="CDD" id="cd07436">
    <property type="entry name" value="PHP_PolX"/>
    <property type="match status" value="1"/>
</dbReference>
<evidence type="ECO:0000256" key="3">
    <source>
        <dbReference type="ARBA" id="ARBA00022705"/>
    </source>
</evidence>
<dbReference type="PIRSF" id="PIRSF005047">
    <property type="entry name" value="UCP005047_YshC"/>
    <property type="match status" value="1"/>
</dbReference>
<dbReference type="SUPFAM" id="SSF89550">
    <property type="entry name" value="PHP domain-like"/>
    <property type="match status" value="1"/>
</dbReference>
<dbReference type="AlphaFoldDB" id="A0A937FDE4"/>
<name>A0A937FDE4_9BACT</name>
<gene>
    <name evidence="8" type="ORF">JL102_22110</name>
</gene>
<dbReference type="InterPro" id="IPR016195">
    <property type="entry name" value="Pol/histidinol_Pase-like"/>
</dbReference>
<accession>A0A937FDE4</accession>
<dbReference type="GO" id="GO:0006281">
    <property type="term" value="P:DNA repair"/>
    <property type="evidence" value="ECO:0007669"/>
    <property type="project" value="InterPro"/>
</dbReference>
<feature type="domain" description="Helix-hairpin-helix DNA-binding motif class 1" evidence="5">
    <location>
        <begin position="125"/>
        <end position="144"/>
    </location>
</feature>
<feature type="coiled-coil region" evidence="4">
    <location>
        <begin position="373"/>
        <end position="400"/>
    </location>
</feature>
<protein>
    <submittedName>
        <fullName evidence="8">PHP domain-containing protein</fullName>
    </submittedName>
</protein>
<dbReference type="InterPro" id="IPR003583">
    <property type="entry name" value="Hlx-hairpin-Hlx_DNA-bd_motif"/>
</dbReference>
<keyword evidence="4" id="KW-0175">Coiled coil</keyword>
<dbReference type="GO" id="GO:0003887">
    <property type="term" value="F:DNA-directed DNA polymerase activity"/>
    <property type="evidence" value="ECO:0007669"/>
    <property type="project" value="InterPro"/>
</dbReference>
<evidence type="ECO:0000259" key="7">
    <source>
        <dbReference type="SMART" id="SM00483"/>
    </source>
</evidence>
<dbReference type="Gene3D" id="1.10.150.20">
    <property type="entry name" value="5' to 3' exonuclease, C-terminal subdomain"/>
    <property type="match status" value="1"/>
</dbReference>
<dbReference type="Pfam" id="PF14520">
    <property type="entry name" value="HHH_5"/>
    <property type="match status" value="1"/>
</dbReference>
<dbReference type="GO" id="GO:0042578">
    <property type="term" value="F:phosphoric ester hydrolase activity"/>
    <property type="evidence" value="ECO:0007669"/>
    <property type="project" value="TreeGrafter"/>
</dbReference>
<feature type="domain" description="Polymerase/histidinol phosphatase N-terminal" evidence="6">
    <location>
        <begin position="329"/>
        <end position="409"/>
    </location>
</feature>
<dbReference type="InterPro" id="IPR027421">
    <property type="entry name" value="DNA_pol_lamdba_lyase_dom_sf"/>
</dbReference>
<dbReference type="InterPro" id="IPR037160">
    <property type="entry name" value="DNA_Pol_thumb_sf"/>
</dbReference>
<dbReference type="RefSeq" id="WP_202246652.1">
    <property type="nucleotide sequence ID" value="NZ_JAESIY010000018.1"/>
</dbReference>
<reference evidence="8" key="1">
    <citation type="submission" date="2021-01" db="EMBL/GenBank/DDBJ databases">
        <title>Fulvivirga kasyanovii gen. nov., sp nov., a novel member of the phylum Bacteroidetes isolated from seawater in a mussel farm.</title>
        <authorList>
            <person name="Zhao L.-H."/>
            <person name="Wang Z.-J."/>
        </authorList>
    </citation>
    <scope>NUCLEOTIDE SEQUENCE</scope>
    <source>
        <strain evidence="8">2943</strain>
    </source>
</reference>
<dbReference type="GO" id="GO:0008270">
    <property type="term" value="F:zinc ion binding"/>
    <property type="evidence" value="ECO:0007669"/>
    <property type="project" value="TreeGrafter"/>
</dbReference>
<feature type="domain" description="DNA-directed DNA polymerase X" evidence="7">
    <location>
        <begin position="1"/>
        <end position="305"/>
    </location>
</feature>
<comment type="caution">
    <text evidence="8">The sequence shown here is derived from an EMBL/GenBank/DDBJ whole genome shotgun (WGS) entry which is preliminary data.</text>
</comment>
<dbReference type="InterPro" id="IPR004013">
    <property type="entry name" value="PHP_dom"/>
</dbReference>
<dbReference type="InterPro" id="IPR003141">
    <property type="entry name" value="Pol/His_phosphatase_N"/>
</dbReference>
<dbReference type="PANTHER" id="PTHR36928">
    <property type="entry name" value="PHOSPHATASE YCDX-RELATED"/>
    <property type="match status" value="1"/>
</dbReference>
<dbReference type="SMART" id="SM00481">
    <property type="entry name" value="POLIIIAc"/>
    <property type="match status" value="1"/>
</dbReference>
<proteinExistence type="predicted"/>
<comment type="cofactor">
    <cofactor evidence="1">
        <name>Mg(2+)</name>
        <dbReference type="ChEBI" id="CHEBI:18420"/>
    </cofactor>
</comment>
<dbReference type="InterPro" id="IPR022311">
    <property type="entry name" value="PolX-like"/>
</dbReference>
<feature type="domain" description="Helix-hairpin-helix DNA-binding motif class 1" evidence="5">
    <location>
        <begin position="90"/>
        <end position="109"/>
    </location>
</feature>
<dbReference type="Gene3D" id="3.30.210.10">
    <property type="entry name" value="DNA polymerase, thumb domain"/>
    <property type="match status" value="1"/>
</dbReference>
<feature type="domain" description="Helix-hairpin-helix DNA-binding motif class 1" evidence="5">
    <location>
        <begin position="50"/>
        <end position="69"/>
    </location>
</feature>
<evidence type="ECO:0000259" key="5">
    <source>
        <dbReference type="SMART" id="SM00278"/>
    </source>
</evidence>
<dbReference type="SMART" id="SM00278">
    <property type="entry name" value="HhH1"/>
    <property type="match status" value="3"/>
</dbReference>